<keyword evidence="8" id="KW-1185">Reference proteome</keyword>
<evidence type="ECO:0000256" key="1">
    <source>
        <dbReference type="ARBA" id="ARBA00022723"/>
    </source>
</evidence>
<evidence type="ECO:0000259" key="6">
    <source>
        <dbReference type="PROSITE" id="PS50157"/>
    </source>
</evidence>
<evidence type="ECO:0000256" key="4">
    <source>
        <dbReference type="ARBA" id="ARBA00022833"/>
    </source>
</evidence>
<gene>
    <name evidence="7" type="ORF">X975_25981</name>
</gene>
<organism evidence="7 8">
    <name type="scientific">Stegodyphus mimosarum</name>
    <name type="common">African social velvet spider</name>
    <dbReference type="NCBI Taxonomy" id="407821"/>
    <lineage>
        <taxon>Eukaryota</taxon>
        <taxon>Metazoa</taxon>
        <taxon>Ecdysozoa</taxon>
        <taxon>Arthropoda</taxon>
        <taxon>Chelicerata</taxon>
        <taxon>Arachnida</taxon>
        <taxon>Araneae</taxon>
        <taxon>Araneomorphae</taxon>
        <taxon>Entelegynae</taxon>
        <taxon>Eresoidea</taxon>
        <taxon>Eresidae</taxon>
        <taxon>Stegodyphus</taxon>
    </lineage>
</organism>
<evidence type="ECO:0000256" key="2">
    <source>
        <dbReference type="ARBA" id="ARBA00022737"/>
    </source>
</evidence>
<keyword evidence="4" id="KW-0862">Zinc</keyword>
<dbReference type="FunFam" id="3.30.160.60:FF:000100">
    <property type="entry name" value="Zinc finger 45-like"/>
    <property type="match status" value="1"/>
</dbReference>
<dbReference type="Gene3D" id="3.30.160.60">
    <property type="entry name" value="Classic Zinc Finger"/>
    <property type="match status" value="1"/>
</dbReference>
<evidence type="ECO:0000256" key="3">
    <source>
        <dbReference type="ARBA" id="ARBA00022771"/>
    </source>
</evidence>
<sequence>MKAHQVVFKCSSCSKSFTRDGVLKQHEASHIRNFKKMFTSVLKKKYLLHIRVEHGLTRTLENEVMLTL</sequence>
<evidence type="ECO:0000313" key="7">
    <source>
        <dbReference type="EMBL" id="KFM60216.1"/>
    </source>
</evidence>
<dbReference type="InterPro" id="IPR013087">
    <property type="entry name" value="Znf_C2H2_type"/>
</dbReference>
<feature type="non-terminal residue" evidence="7">
    <location>
        <position position="68"/>
    </location>
</feature>
<dbReference type="GO" id="GO:0008270">
    <property type="term" value="F:zinc ion binding"/>
    <property type="evidence" value="ECO:0007669"/>
    <property type="project" value="UniProtKB-KW"/>
</dbReference>
<reference evidence="7 8" key="1">
    <citation type="submission" date="2013-11" db="EMBL/GenBank/DDBJ databases">
        <title>Genome sequencing of Stegodyphus mimosarum.</title>
        <authorList>
            <person name="Bechsgaard J."/>
        </authorList>
    </citation>
    <scope>NUCLEOTIDE SEQUENCE [LARGE SCALE GENOMIC DNA]</scope>
</reference>
<proteinExistence type="predicted"/>
<keyword evidence="1" id="KW-0479">Metal-binding</keyword>
<dbReference type="PROSITE" id="PS00028">
    <property type="entry name" value="ZINC_FINGER_C2H2_1"/>
    <property type="match status" value="1"/>
</dbReference>
<protein>
    <recommendedName>
        <fullName evidence="6">C2H2-type domain-containing protein</fullName>
    </recommendedName>
</protein>
<dbReference type="AlphaFoldDB" id="A0A087T527"/>
<evidence type="ECO:0000313" key="8">
    <source>
        <dbReference type="Proteomes" id="UP000054359"/>
    </source>
</evidence>
<dbReference type="PROSITE" id="PS50157">
    <property type="entry name" value="ZINC_FINGER_C2H2_2"/>
    <property type="match status" value="1"/>
</dbReference>
<accession>A0A087T527</accession>
<keyword evidence="2" id="KW-0677">Repeat</keyword>
<evidence type="ECO:0000256" key="5">
    <source>
        <dbReference type="PROSITE-ProRule" id="PRU00042"/>
    </source>
</evidence>
<feature type="domain" description="C2H2-type" evidence="6">
    <location>
        <begin position="8"/>
        <end position="30"/>
    </location>
</feature>
<dbReference type="InterPro" id="IPR036236">
    <property type="entry name" value="Znf_C2H2_sf"/>
</dbReference>
<keyword evidence="3 5" id="KW-0863">Zinc-finger</keyword>
<dbReference type="Proteomes" id="UP000054359">
    <property type="component" value="Unassembled WGS sequence"/>
</dbReference>
<name>A0A087T527_STEMI</name>
<dbReference type="EMBL" id="KK113440">
    <property type="protein sequence ID" value="KFM60216.1"/>
    <property type="molecule type" value="Genomic_DNA"/>
</dbReference>
<dbReference type="SUPFAM" id="SSF57667">
    <property type="entry name" value="beta-beta-alpha zinc fingers"/>
    <property type="match status" value="1"/>
</dbReference>